<accession>A0A6A4GFM9</accession>
<feature type="compositionally biased region" description="Acidic residues" evidence="1">
    <location>
        <begin position="195"/>
        <end position="221"/>
    </location>
</feature>
<evidence type="ECO:0000313" key="2">
    <source>
        <dbReference type="EMBL" id="KAE9384173.1"/>
    </source>
</evidence>
<proteinExistence type="predicted"/>
<dbReference type="Proteomes" id="UP000799118">
    <property type="component" value="Unassembled WGS sequence"/>
</dbReference>
<feature type="compositionally biased region" description="Basic and acidic residues" evidence="1">
    <location>
        <begin position="158"/>
        <end position="174"/>
    </location>
</feature>
<feature type="region of interest" description="Disordered" evidence="1">
    <location>
        <begin position="82"/>
        <end position="225"/>
    </location>
</feature>
<dbReference type="EMBL" id="ML770204">
    <property type="protein sequence ID" value="KAE9384173.1"/>
    <property type="molecule type" value="Genomic_DNA"/>
</dbReference>
<organism evidence="2 3">
    <name type="scientific">Gymnopus androsaceus JB14</name>
    <dbReference type="NCBI Taxonomy" id="1447944"/>
    <lineage>
        <taxon>Eukaryota</taxon>
        <taxon>Fungi</taxon>
        <taxon>Dikarya</taxon>
        <taxon>Basidiomycota</taxon>
        <taxon>Agaricomycotina</taxon>
        <taxon>Agaricomycetes</taxon>
        <taxon>Agaricomycetidae</taxon>
        <taxon>Agaricales</taxon>
        <taxon>Marasmiineae</taxon>
        <taxon>Omphalotaceae</taxon>
        <taxon>Gymnopus</taxon>
    </lineage>
</organism>
<feature type="compositionally biased region" description="Basic and acidic residues" evidence="1">
    <location>
        <begin position="127"/>
        <end position="151"/>
    </location>
</feature>
<keyword evidence="3" id="KW-1185">Reference proteome</keyword>
<feature type="region of interest" description="Disordered" evidence="1">
    <location>
        <begin position="1"/>
        <end position="47"/>
    </location>
</feature>
<evidence type="ECO:0000256" key="1">
    <source>
        <dbReference type="SAM" id="MobiDB-lite"/>
    </source>
</evidence>
<dbReference type="OrthoDB" id="3127315at2759"/>
<reference evidence="2" key="1">
    <citation type="journal article" date="2019" name="Environ. Microbiol.">
        <title>Fungal ecological strategies reflected in gene transcription - a case study of two litter decomposers.</title>
        <authorList>
            <person name="Barbi F."/>
            <person name="Kohler A."/>
            <person name="Barry K."/>
            <person name="Baskaran P."/>
            <person name="Daum C."/>
            <person name="Fauchery L."/>
            <person name="Ihrmark K."/>
            <person name="Kuo A."/>
            <person name="LaButti K."/>
            <person name="Lipzen A."/>
            <person name="Morin E."/>
            <person name="Grigoriev I.V."/>
            <person name="Henrissat B."/>
            <person name="Lindahl B."/>
            <person name="Martin F."/>
        </authorList>
    </citation>
    <scope>NUCLEOTIDE SEQUENCE</scope>
    <source>
        <strain evidence="2">JB14</strain>
    </source>
</reference>
<name>A0A6A4GFM9_9AGAR</name>
<evidence type="ECO:0000313" key="3">
    <source>
        <dbReference type="Proteomes" id="UP000799118"/>
    </source>
</evidence>
<gene>
    <name evidence="2" type="ORF">BT96DRAFT_1008348</name>
</gene>
<protein>
    <submittedName>
        <fullName evidence="2">Uncharacterized protein</fullName>
    </submittedName>
</protein>
<sequence>MPRYTDKTKTQPAKRTRKQPSSRSTSKGSKLKPEPGRKRGNQGNFHGVPLKFLDSWFPAYMAASGKKKVFWADFFKAWDQKFPPLPLEDTSTPSKPLNSLVDGYGSEPEESEPEANDPHVHFARTVSRPEVEAEYQERFGKASMEPEKDMKEAEEDPEKVNEDATDINEDKEAETSSGKASAEDGGIDVDRDGVTDGDDDVDAAYPEGSDEEEDEEDDEDDDAKKFALSRRVAIAKELFAKKSPKAQAAIQAEAQEHHDSRHAAYQRALSGEDW</sequence>
<dbReference type="AlphaFoldDB" id="A0A6A4GFM9"/>
<feature type="region of interest" description="Disordered" evidence="1">
    <location>
        <begin position="241"/>
        <end position="274"/>
    </location>
</feature>